<feature type="region of interest" description="Disordered" evidence="1">
    <location>
        <begin position="265"/>
        <end position="314"/>
    </location>
</feature>
<dbReference type="EMBL" id="OVEO01000002">
    <property type="protein sequence ID" value="SPQ93907.1"/>
    <property type="molecule type" value="Genomic_DNA"/>
</dbReference>
<protein>
    <submittedName>
        <fullName evidence="3">Uncharacterized protein</fullName>
    </submittedName>
</protein>
<evidence type="ECO:0000313" key="5">
    <source>
        <dbReference type="Proteomes" id="UP000039324"/>
    </source>
</evidence>
<evidence type="ECO:0000256" key="2">
    <source>
        <dbReference type="SAM" id="SignalP"/>
    </source>
</evidence>
<keyword evidence="2" id="KW-0732">Signal</keyword>
<feature type="compositionally biased region" description="Polar residues" evidence="1">
    <location>
        <begin position="292"/>
        <end position="304"/>
    </location>
</feature>
<evidence type="ECO:0000313" key="6">
    <source>
        <dbReference type="Proteomes" id="UP000290189"/>
    </source>
</evidence>
<sequence>MYGHLFLIAVVLVTLAPALPVGSQDASNEAALYNDITVNYLMTLSKSIVEKLQYRFTVETTDIMYRLVKITKTRFKWSYDAAESSLKGGKDFKCQWQVHLEKVLKATEKRLDAIVGENPWNGHRLFDTSKAAMEEEVLSEHCPLLAAELAKLQTLDPMMAQGSAGINHGRQEINLVQEAIDKLNRGRHVYLEEAAKSTGLSLRNLYETGRRSDPLSSSRRTDTEAARECADIYIEATLHAWTEMPVPPIALSDIVIEYDEISRVPAGGSPTSGTSSGATKSTSDSVEEMLMPQSSSATDSQPGTRVNAHKTAAKRSSAATSVSITLSVPTVTLILIAIAA</sequence>
<dbReference type="AlphaFoldDB" id="A0A0G4IZ95"/>
<gene>
    <name evidence="3" type="ORF">PBRA_001654</name>
    <name evidence="4" type="ORF">PLBR_LOCUS1122</name>
</gene>
<evidence type="ECO:0000313" key="3">
    <source>
        <dbReference type="EMBL" id="CEP00600.1"/>
    </source>
</evidence>
<keyword evidence="4" id="KW-0496">Mitochondrion</keyword>
<dbReference type="EMBL" id="CDSF01000101">
    <property type="protein sequence ID" value="CEP00600.1"/>
    <property type="molecule type" value="Genomic_DNA"/>
</dbReference>
<geneLocation type="mitochondrion" evidence="4"/>
<keyword evidence="5" id="KW-1185">Reference proteome</keyword>
<dbReference type="Proteomes" id="UP000290189">
    <property type="component" value="Unassembled WGS sequence"/>
</dbReference>
<proteinExistence type="predicted"/>
<feature type="compositionally biased region" description="Low complexity" evidence="1">
    <location>
        <begin position="267"/>
        <end position="284"/>
    </location>
</feature>
<feature type="signal peptide" evidence="2">
    <location>
        <begin position="1"/>
        <end position="18"/>
    </location>
</feature>
<organism evidence="3 5">
    <name type="scientific">Plasmodiophora brassicae</name>
    <name type="common">Clubroot disease agent</name>
    <dbReference type="NCBI Taxonomy" id="37360"/>
    <lineage>
        <taxon>Eukaryota</taxon>
        <taxon>Sar</taxon>
        <taxon>Rhizaria</taxon>
        <taxon>Endomyxa</taxon>
        <taxon>Phytomyxea</taxon>
        <taxon>Plasmodiophorida</taxon>
        <taxon>Plasmodiophoridae</taxon>
        <taxon>Plasmodiophora</taxon>
    </lineage>
</organism>
<evidence type="ECO:0000256" key="1">
    <source>
        <dbReference type="SAM" id="MobiDB-lite"/>
    </source>
</evidence>
<evidence type="ECO:0000313" key="4">
    <source>
        <dbReference type="EMBL" id="SPQ93907.1"/>
    </source>
</evidence>
<reference evidence="4 6" key="2">
    <citation type="submission" date="2018-03" db="EMBL/GenBank/DDBJ databases">
        <authorList>
            <person name="Fogelqvist J."/>
        </authorList>
    </citation>
    <scope>NUCLEOTIDE SEQUENCE [LARGE SCALE GENOMIC DNA]</scope>
</reference>
<accession>A0A0G4IZ95</accession>
<dbReference type="Proteomes" id="UP000039324">
    <property type="component" value="Unassembled WGS sequence"/>
</dbReference>
<reference evidence="3 5" key="1">
    <citation type="submission" date="2015-02" db="EMBL/GenBank/DDBJ databases">
        <authorList>
            <person name="Chooi Y.-H."/>
        </authorList>
    </citation>
    <scope>NUCLEOTIDE SEQUENCE [LARGE SCALE GENOMIC DNA]</scope>
    <source>
        <strain evidence="3">E3</strain>
    </source>
</reference>
<feature type="chain" id="PRO_5036293184" evidence="2">
    <location>
        <begin position="19"/>
        <end position="340"/>
    </location>
</feature>
<name>A0A0G4IZ95_PLABS</name>